<feature type="domain" description="HEPN" evidence="2">
    <location>
        <begin position="4"/>
        <end position="120"/>
    </location>
</feature>
<dbReference type="InterPro" id="IPR052226">
    <property type="entry name" value="UPF0332_toxin"/>
</dbReference>
<dbReference type="Proteomes" id="UP000186940">
    <property type="component" value="Unassembled WGS sequence"/>
</dbReference>
<evidence type="ECO:0000256" key="1">
    <source>
        <dbReference type="ARBA" id="ARBA00038248"/>
    </source>
</evidence>
<accession>A0A1F2P7Y9</accession>
<evidence type="ECO:0000259" key="2">
    <source>
        <dbReference type="Pfam" id="PF05168"/>
    </source>
</evidence>
<dbReference type="AlphaFoldDB" id="A0A1F2P7Y9"/>
<protein>
    <submittedName>
        <fullName evidence="3">DNA-binding protein</fullName>
    </submittedName>
</protein>
<gene>
    <name evidence="3" type="ORF">SCAL_001602</name>
</gene>
<dbReference type="PANTHER" id="PTHR36565:SF1">
    <property type="entry name" value="UPF0332 PROTEIN TM_1000"/>
    <property type="match status" value="1"/>
</dbReference>
<sequence length="127" mass="14570">MKEIEDLIKKAQRFLRTAEITLDDCDYDSCVSRCYYTMFFMAEAMLLSKGISASSHKGVISLFGEHFIKTNILKEELGKALRRAYDLRQKGDYATGFTVSDREAKKSLETAKRFVAEAEKYLKSQTE</sequence>
<dbReference type="STRING" id="1838285.SCAL_001602"/>
<dbReference type="PANTHER" id="PTHR36565">
    <property type="entry name" value="UPF0332 PROTEIN TM_1000"/>
    <property type="match status" value="1"/>
</dbReference>
<dbReference type="Gene3D" id="1.20.120.330">
    <property type="entry name" value="Nucleotidyltransferases domain 2"/>
    <property type="match status" value="1"/>
</dbReference>
<dbReference type="InterPro" id="IPR007842">
    <property type="entry name" value="HEPN_dom"/>
</dbReference>
<dbReference type="Pfam" id="PF05168">
    <property type="entry name" value="HEPN"/>
    <property type="match status" value="1"/>
</dbReference>
<reference evidence="3" key="1">
    <citation type="submission" date="2016-05" db="EMBL/GenBank/DDBJ databases">
        <title>Microbial consortia oxidize butane by reversing methanogenesis.</title>
        <authorList>
            <person name="Laso-Perez R."/>
            <person name="Richter M."/>
            <person name="Wegener G."/>
            <person name="Musat F."/>
        </authorList>
    </citation>
    <scope>NUCLEOTIDE SEQUENCE [LARGE SCALE GENOMIC DNA]</scope>
    <source>
        <strain evidence="3">BOX2</strain>
    </source>
</reference>
<name>A0A1F2P7Y9_9EURY</name>
<keyword evidence="3" id="KW-0238">DNA-binding</keyword>
<dbReference type="EMBL" id="LYOS01000005">
    <property type="protein sequence ID" value="OFV67333.1"/>
    <property type="molecule type" value="Genomic_DNA"/>
</dbReference>
<evidence type="ECO:0000313" key="4">
    <source>
        <dbReference type="Proteomes" id="UP000186940"/>
    </source>
</evidence>
<comment type="caution">
    <text evidence="3">The sequence shown here is derived from an EMBL/GenBank/DDBJ whole genome shotgun (WGS) entry which is preliminary data.</text>
</comment>
<proteinExistence type="inferred from homology"/>
<evidence type="ECO:0000313" key="3">
    <source>
        <dbReference type="EMBL" id="OFV67333.1"/>
    </source>
</evidence>
<comment type="similarity">
    <text evidence="1">Belongs to the UPF0332 family.</text>
</comment>
<dbReference type="GO" id="GO:0003677">
    <property type="term" value="F:DNA binding"/>
    <property type="evidence" value="ECO:0007669"/>
    <property type="project" value="UniProtKB-KW"/>
</dbReference>
<organism evidence="3 4">
    <name type="scientific">Candidatus Syntropharchaeum caldarium</name>
    <dbReference type="NCBI Taxonomy" id="1838285"/>
    <lineage>
        <taxon>Archaea</taxon>
        <taxon>Methanobacteriati</taxon>
        <taxon>Methanobacteriota</taxon>
        <taxon>Stenosarchaea group</taxon>
        <taxon>Methanomicrobia</taxon>
        <taxon>Methanosarcinales</taxon>
        <taxon>ANME-2 cluster</taxon>
        <taxon>Candidatus Syntropharchaeum</taxon>
    </lineage>
</organism>
<keyword evidence="4" id="KW-1185">Reference proteome</keyword>